<dbReference type="Pfam" id="PF01494">
    <property type="entry name" value="FAD_binding_3"/>
    <property type="match status" value="1"/>
</dbReference>
<keyword evidence="2" id="KW-0285">Flavoprotein</keyword>
<keyword evidence="8" id="KW-1185">Reference proteome</keyword>
<evidence type="ECO:0000256" key="2">
    <source>
        <dbReference type="ARBA" id="ARBA00022630"/>
    </source>
</evidence>
<dbReference type="Proteomes" id="UP001500151">
    <property type="component" value="Unassembled WGS sequence"/>
</dbReference>
<evidence type="ECO:0000256" key="5">
    <source>
        <dbReference type="ARBA" id="ARBA00023033"/>
    </source>
</evidence>
<dbReference type="EMBL" id="BAAASJ010000016">
    <property type="protein sequence ID" value="GAA2625369.1"/>
    <property type="molecule type" value="Genomic_DNA"/>
</dbReference>
<dbReference type="PRINTS" id="PR00420">
    <property type="entry name" value="RNGMNOXGNASE"/>
</dbReference>
<keyword evidence="4" id="KW-0560">Oxidoreductase</keyword>
<dbReference type="InterPro" id="IPR036188">
    <property type="entry name" value="FAD/NAD-bd_sf"/>
</dbReference>
<dbReference type="PANTHER" id="PTHR13789">
    <property type="entry name" value="MONOOXYGENASE"/>
    <property type="match status" value="1"/>
</dbReference>
<evidence type="ECO:0000256" key="4">
    <source>
        <dbReference type="ARBA" id="ARBA00023002"/>
    </source>
</evidence>
<reference evidence="8" key="1">
    <citation type="journal article" date="2019" name="Int. J. Syst. Evol. Microbiol.">
        <title>The Global Catalogue of Microorganisms (GCM) 10K type strain sequencing project: providing services to taxonomists for standard genome sequencing and annotation.</title>
        <authorList>
            <consortium name="The Broad Institute Genomics Platform"/>
            <consortium name="The Broad Institute Genome Sequencing Center for Infectious Disease"/>
            <person name="Wu L."/>
            <person name="Ma J."/>
        </authorList>
    </citation>
    <scope>NUCLEOTIDE SEQUENCE [LARGE SCALE GENOMIC DNA]</scope>
    <source>
        <strain evidence="8">JCM 4524</strain>
    </source>
</reference>
<keyword evidence="3" id="KW-0274">FAD</keyword>
<protein>
    <submittedName>
        <fullName evidence="7">FAD-dependent monooxygenase</fullName>
    </submittedName>
</protein>
<dbReference type="SUPFAM" id="SSF51905">
    <property type="entry name" value="FAD/NAD(P)-binding domain"/>
    <property type="match status" value="1"/>
</dbReference>
<feature type="domain" description="FAD-binding" evidence="6">
    <location>
        <begin position="7"/>
        <end position="345"/>
    </location>
</feature>
<comment type="caution">
    <text evidence="7">The sequence shown here is derived from an EMBL/GenBank/DDBJ whole genome shotgun (WGS) entry which is preliminary data.</text>
</comment>
<comment type="cofactor">
    <cofactor evidence="1">
        <name>FAD</name>
        <dbReference type="ChEBI" id="CHEBI:57692"/>
    </cofactor>
</comment>
<evidence type="ECO:0000313" key="8">
    <source>
        <dbReference type="Proteomes" id="UP001500151"/>
    </source>
</evidence>
<dbReference type="SUPFAM" id="SSF54373">
    <property type="entry name" value="FAD-linked reductases, C-terminal domain"/>
    <property type="match status" value="1"/>
</dbReference>
<gene>
    <name evidence="7" type="ORF">GCM10010307_12380</name>
</gene>
<organism evidence="7 8">
    <name type="scientific">Streptomyces vastus</name>
    <dbReference type="NCBI Taxonomy" id="285451"/>
    <lineage>
        <taxon>Bacteria</taxon>
        <taxon>Bacillati</taxon>
        <taxon>Actinomycetota</taxon>
        <taxon>Actinomycetes</taxon>
        <taxon>Kitasatosporales</taxon>
        <taxon>Streptomycetaceae</taxon>
        <taxon>Streptomyces</taxon>
    </lineage>
</organism>
<dbReference type="InterPro" id="IPR002938">
    <property type="entry name" value="FAD-bd"/>
</dbReference>
<keyword evidence="5 7" id="KW-0503">Monooxygenase</keyword>
<dbReference type="InterPro" id="IPR050493">
    <property type="entry name" value="FAD-dep_Monooxygenase_BioMet"/>
</dbReference>
<evidence type="ECO:0000259" key="6">
    <source>
        <dbReference type="Pfam" id="PF01494"/>
    </source>
</evidence>
<accession>A0ABP6CTC6</accession>
<proteinExistence type="predicted"/>
<evidence type="ECO:0000313" key="7">
    <source>
        <dbReference type="EMBL" id="GAA2625369.1"/>
    </source>
</evidence>
<evidence type="ECO:0000256" key="3">
    <source>
        <dbReference type="ARBA" id="ARBA00022827"/>
    </source>
</evidence>
<dbReference type="PANTHER" id="PTHR13789:SF318">
    <property type="entry name" value="GERANYLGERANYL DIPHOSPHATE REDUCTASE"/>
    <property type="match status" value="1"/>
</dbReference>
<name>A0ABP6CTC6_9ACTN</name>
<evidence type="ECO:0000256" key="1">
    <source>
        <dbReference type="ARBA" id="ARBA00001974"/>
    </source>
</evidence>
<dbReference type="GO" id="GO:0004497">
    <property type="term" value="F:monooxygenase activity"/>
    <property type="evidence" value="ECO:0007669"/>
    <property type="project" value="UniProtKB-KW"/>
</dbReference>
<dbReference type="RefSeq" id="WP_344388003.1">
    <property type="nucleotide sequence ID" value="NZ_BAAASJ010000016.1"/>
</dbReference>
<sequence>MTGRPRIAVVGSGIGGLTLAAALAASGTRCEVFEQTRSMAEIGAGVQLAPNAARHLGRLGLRSELEERAVAIEEMRVYRWTGELITSTPFGAACEKLYAAPYYAIHRADLQGALLRLVGPQPLRLGHRLKTVSQDGEDMLLTFEDGPSHRADVVVGADGIHSVVRESLVRDAPVFSGLGVFRGLIPVDRLPAPARQPLIRMWLGPGRHLVCYPVADGRLMSFAAIAPLAAAGAESWSAAGDPAELVAAFDGWSGLVSDITRAADSVRRWALYDRPELRTWCADRLTVLGDAAHPMLPFMAQGANQAVEDAVELASLLADAHRDEIPELLTMYEKARAPRTAAIQQGSRGHADTMHLADGPQQRERDLAMRRAAGLTGLRERAWLYGHEAGVARRMDQAGKGEVS</sequence>
<dbReference type="Gene3D" id="3.50.50.60">
    <property type="entry name" value="FAD/NAD(P)-binding domain"/>
    <property type="match status" value="1"/>
</dbReference>